<evidence type="ECO:0000256" key="1">
    <source>
        <dbReference type="ARBA" id="ARBA00022729"/>
    </source>
</evidence>
<protein>
    <recommendedName>
        <fullName evidence="3">TonB-dependent receptor plug domain-containing protein</fullName>
    </recommendedName>
</protein>
<evidence type="ECO:0000259" key="3">
    <source>
        <dbReference type="Pfam" id="PF07715"/>
    </source>
</evidence>
<dbReference type="Pfam" id="PF13715">
    <property type="entry name" value="CarbopepD_reg_2"/>
    <property type="match status" value="1"/>
</dbReference>
<dbReference type="InterPro" id="IPR023997">
    <property type="entry name" value="TonB-dep_OMP_SusC/RagA_CS"/>
</dbReference>
<dbReference type="GO" id="GO:0009279">
    <property type="term" value="C:cell outer membrane"/>
    <property type="evidence" value="ECO:0007669"/>
    <property type="project" value="UniProtKB-SubCell"/>
</dbReference>
<comment type="subcellular location">
    <subcellularLocation>
        <location evidence="2">Cell outer membrane</location>
        <topology evidence="2">Multi-pass membrane protein</topology>
    </subcellularLocation>
</comment>
<dbReference type="NCBIfam" id="TIGR04056">
    <property type="entry name" value="OMP_RagA_SusC"/>
    <property type="match status" value="1"/>
</dbReference>
<organism evidence="4 5">
    <name type="scientific">Anditalea andensis</name>
    <dbReference type="NCBI Taxonomy" id="1048983"/>
    <lineage>
        <taxon>Bacteria</taxon>
        <taxon>Pseudomonadati</taxon>
        <taxon>Bacteroidota</taxon>
        <taxon>Cytophagia</taxon>
        <taxon>Cytophagales</taxon>
        <taxon>Cytophagaceae</taxon>
        <taxon>Anditalea</taxon>
    </lineage>
</organism>
<dbReference type="InterPro" id="IPR012910">
    <property type="entry name" value="Plug_dom"/>
</dbReference>
<dbReference type="GO" id="GO:0044718">
    <property type="term" value="P:siderophore transmembrane transport"/>
    <property type="evidence" value="ECO:0007669"/>
    <property type="project" value="TreeGrafter"/>
</dbReference>
<dbReference type="RefSeq" id="WP_035069112.1">
    <property type="nucleotide sequence ID" value="NZ_JMIH01000005.1"/>
</dbReference>
<comment type="similarity">
    <text evidence="2">Belongs to the TonB-dependent receptor family.</text>
</comment>
<keyword evidence="2" id="KW-0813">Transport</keyword>
<dbReference type="SUPFAM" id="SSF56935">
    <property type="entry name" value="Porins"/>
    <property type="match status" value="1"/>
</dbReference>
<dbReference type="GO" id="GO:0015344">
    <property type="term" value="F:siderophore uptake transmembrane transporter activity"/>
    <property type="evidence" value="ECO:0007669"/>
    <property type="project" value="TreeGrafter"/>
</dbReference>
<dbReference type="PANTHER" id="PTHR30069:SF29">
    <property type="entry name" value="HEMOGLOBIN AND HEMOGLOBIN-HAPTOGLOBIN-BINDING PROTEIN 1-RELATED"/>
    <property type="match status" value="1"/>
</dbReference>
<dbReference type="Gene3D" id="2.60.40.1120">
    <property type="entry name" value="Carboxypeptidase-like, regulatory domain"/>
    <property type="match status" value="1"/>
</dbReference>
<dbReference type="SUPFAM" id="SSF49464">
    <property type="entry name" value="Carboxypeptidase regulatory domain-like"/>
    <property type="match status" value="1"/>
</dbReference>
<dbReference type="NCBIfam" id="TIGR04057">
    <property type="entry name" value="SusC_RagA_signa"/>
    <property type="match status" value="1"/>
</dbReference>
<evidence type="ECO:0000313" key="4">
    <source>
        <dbReference type="EMBL" id="KEO75638.1"/>
    </source>
</evidence>
<reference evidence="4 5" key="1">
    <citation type="submission" date="2014-04" db="EMBL/GenBank/DDBJ databases">
        <title>Characterization and application of a salt tolerant electro-active bacterium.</title>
        <authorList>
            <person name="Yang L."/>
            <person name="Wei S."/>
            <person name="Tay Q.X.M."/>
        </authorList>
    </citation>
    <scope>NUCLEOTIDE SEQUENCE [LARGE SCALE GENOMIC DNA]</scope>
    <source>
        <strain evidence="4 5">LY1</strain>
    </source>
</reference>
<keyword evidence="2" id="KW-0472">Membrane</keyword>
<comment type="caution">
    <text evidence="4">The sequence shown here is derived from an EMBL/GenBank/DDBJ whole genome shotgun (WGS) entry which is preliminary data.</text>
</comment>
<gene>
    <name evidence="4" type="ORF">EL17_23730</name>
</gene>
<dbReference type="OrthoDB" id="9768177at2"/>
<dbReference type="Pfam" id="PF07715">
    <property type="entry name" value="Plug"/>
    <property type="match status" value="1"/>
</dbReference>
<dbReference type="eggNOG" id="COG4206">
    <property type="taxonomic scope" value="Bacteria"/>
</dbReference>
<dbReference type="Proteomes" id="UP000027821">
    <property type="component" value="Unassembled WGS sequence"/>
</dbReference>
<dbReference type="Gene3D" id="2.170.130.10">
    <property type="entry name" value="TonB-dependent receptor, plug domain"/>
    <property type="match status" value="1"/>
</dbReference>
<dbReference type="EMBL" id="JMIH01000005">
    <property type="protein sequence ID" value="KEO75638.1"/>
    <property type="molecule type" value="Genomic_DNA"/>
</dbReference>
<keyword evidence="2" id="KW-0998">Cell outer membrane</keyword>
<keyword evidence="1" id="KW-0732">Signal</keyword>
<dbReference type="InterPro" id="IPR023996">
    <property type="entry name" value="TonB-dep_OMP_SusC/RagA"/>
</dbReference>
<dbReference type="PANTHER" id="PTHR30069">
    <property type="entry name" value="TONB-DEPENDENT OUTER MEMBRANE RECEPTOR"/>
    <property type="match status" value="1"/>
</dbReference>
<keyword evidence="2" id="KW-1134">Transmembrane beta strand</keyword>
<sequence>MRKILSKLCSLFILLLYFGLTPVYAQEVRVIEGTVVEESSGEPIPGASIREKGTSNGTVTDLEGRFSLEISGERPVIIINFIGLKTQEIVVGNTNSFNITMADDLSQLQEVVVMGYGEQKKESITSAVSTVQGKDISKVAAATVSATLAGKLPGVAFRQAEGRPGSGAQINIRNMGNPLFVIDGIQKDQGQFNNISPQDIESITVLKDAAASVYGSRAANGVIIVTTKRGSRGTKPTVNLDAYYGGQTWSRFPETVNAYEWTRGRVAADLNAINPNTDVTPEELERWRQGTQPGYQSFDWYNFIIREMAPQSQINLNTQGGSDKINYYLSLTRFDESSVLGREFTFARTNIQSNIDASITERLKVGVQINGRIETRDQPGVPGGDDYWLPRFALFRNRPTERPYANDNPNYPAQIGEIPANWALTNKDIMGYWTENWRVLQSNFSLDYDIPIKGLTARGVYSYYYADKLMDGHEYTYDVYTYFPATENSEEEYRRTAGSDNPWRERGNDKVFETVTQGQLNYNNSFNKHTVGGTFVYERIHRRVLNTWVHTVPTNNALPLLQFADMDTYNDNDYEEARIGYVGRVNYSFDDKYYFEASGRYDASWKFAPESRWGFFPSVSGGWRITNESFFNSIVSNTALDNLMLRASYGKLGDDDVGIGPFDYRSGYNYGTSNMIIGGNLVRGARDRGVPITSISWFTSTILDIGLDYGFLNGKISGSLDFFNRKREGLRGRRWDILTPMEIGYDLPDENVNSDAVIGGEGSIFYRNNIRGVEIGLGANMSYARHRNISTYMPRWGNSWEHYRNSIEDRWSGIHWGYEVIGQFTSMDDIANYPVNMDGQGNRSLLPGDFIYNDVNGDGIIDYRDERPVGYSRSGTPIVNYGLNLTLAWKNFDLTADFSGGTMYSFLREHEMRNPFQNTGNLLRDLYENSWEREDPFNLDSPWIPGEYPPLRWNNGGHSNYRTSNRWLTNMVYLRMRTMEIGYSLSPSILERINMQRMRVFVNTFNLFSIDPLRSVGLDPEVFDTNGLQYPQSFIINLGANLSF</sequence>
<name>A0A074L744_9BACT</name>
<dbReference type="InterPro" id="IPR037066">
    <property type="entry name" value="Plug_dom_sf"/>
</dbReference>
<keyword evidence="5" id="KW-1185">Reference proteome</keyword>
<accession>A0A074L744</accession>
<dbReference type="STRING" id="1048983.EL17_23730"/>
<dbReference type="AlphaFoldDB" id="A0A074L744"/>
<evidence type="ECO:0000313" key="5">
    <source>
        <dbReference type="Proteomes" id="UP000027821"/>
    </source>
</evidence>
<dbReference type="InterPro" id="IPR039426">
    <property type="entry name" value="TonB-dep_rcpt-like"/>
</dbReference>
<proteinExistence type="inferred from homology"/>
<dbReference type="InterPro" id="IPR008969">
    <property type="entry name" value="CarboxyPept-like_regulatory"/>
</dbReference>
<keyword evidence="2" id="KW-0812">Transmembrane</keyword>
<evidence type="ECO:0000256" key="2">
    <source>
        <dbReference type="PROSITE-ProRule" id="PRU01360"/>
    </source>
</evidence>
<feature type="domain" description="TonB-dependent receptor plug" evidence="3">
    <location>
        <begin position="121"/>
        <end position="222"/>
    </location>
</feature>
<dbReference type="PROSITE" id="PS52016">
    <property type="entry name" value="TONB_DEPENDENT_REC_3"/>
    <property type="match status" value="1"/>
</dbReference>